<evidence type="ECO:0000256" key="8">
    <source>
        <dbReference type="SAM" id="SignalP"/>
    </source>
</evidence>
<feature type="compositionally biased region" description="Polar residues" evidence="7">
    <location>
        <begin position="49"/>
        <end position="59"/>
    </location>
</feature>
<proteinExistence type="predicted"/>
<dbReference type="AlphaFoldDB" id="A0A2T4CYX2"/>
<evidence type="ECO:0000313" key="10">
    <source>
        <dbReference type="EMBL" id="PTB86763.1"/>
    </source>
</evidence>
<feature type="chain" id="PRO_5015648791" description="Cytochrome c domain-containing protein" evidence="8">
    <location>
        <begin position="31"/>
        <end position="173"/>
    </location>
</feature>
<dbReference type="Pfam" id="PF13442">
    <property type="entry name" value="Cytochrome_CBB3"/>
    <property type="match status" value="1"/>
</dbReference>
<dbReference type="PRINTS" id="PR00605">
    <property type="entry name" value="CYTCHROMECIC"/>
</dbReference>
<comment type="caution">
    <text evidence="10">The sequence shown here is derived from an EMBL/GenBank/DDBJ whole genome shotgun (WGS) entry which is preliminary data.</text>
</comment>
<dbReference type="SUPFAM" id="SSF46626">
    <property type="entry name" value="Cytochrome c"/>
    <property type="match status" value="1"/>
</dbReference>
<dbReference type="EMBL" id="PYVN01000005">
    <property type="protein sequence ID" value="PTB86763.1"/>
    <property type="molecule type" value="Genomic_DNA"/>
</dbReference>
<dbReference type="InterPro" id="IPR008168">
    <property type="entry name" value="Cyt_C_IC"/>
</dbReference>
<dbReference type="GO" id="GO:0009055">
    <property type="term" value="F:electron transfer activity"/>
    <property type="evidence" value="ECO:0007669"/>
    <property type="project" value="InterPro"/>
</dbReference>
<feature type="region of interest" description="Disordered" evidence="7">
    <location>
        <begin position="142"/>
        <end position="173"/>
    </location>
</feature>
<protein>
    <recommendedName>
        <fullName evidence="9">Cytochrome c domain-containing protein</fullName>
    </recommendedName>
</protein>
<accession>A0A2T4CYX2</accession>
<sequence length="173" mass="18894">MSLHYLRKSLISALSLTILLMILSFSVVQAEEGGKHSEKHEHKKGSEPASASNKGSEYQNDPAHIAAGKRLYMENNCVGCHFRGGGGIGPPFLDDDWHHGGKIEQIFNSIHNGLPGGMPAWKGRLQEEQIWQLAAYVKAFETDAPMPDGPTQPVERSSGGLDAEPNKSRKAKH</sequence>
<dbReference type="Gene3D" id="1.10.760.10">
    <property type="entry name" value="Cytochrome c-like domain"/>
    <property type="match status" value="1"/>
</dbReference>
<keyword evidence="8" id="KW-0732">Signal</keyword>
<evidence type="ECO:0000256" key="5">
    <source>
        <dbReference type="ARBA" id="ARBA00023004"/>
    </source>
</evidence>
<evidence type="ECO:0000256" key="7">
    <source>
        <dbReference type="SAM" id="MobiDB-lite"/>
    </source>
</evidence>
<evidence type="ECO:0000256" key="2">
    <source>
        <dbReference type="ARBA" id="ARBA00022617"/>
    </source>
</evidence>
<keyword evidence="4" id="KW-0249">Electron transport</keyword>
<evidence type="ECO:0000256" key="6">
    <source>
        <dbReference type="PROSITE-ProRule" id="PRU00433"/>
    </source>
</evidence>
<reference evidence="10" key="1">
    <citation type="submission" date="2018-03" db="EMBL/GenBank/DDBJ databases">
        <title>Cross-interface Injection: A General Nanoliter Liquid Handling Method Applied to Single Cells Genome Amplification Automated Nanoliter Liquid Handling Applied to Single Cell Multiple Displacement Amplification.</title>
        <authorList>
            <person name="Yun J."/>
            <person name="Xu P."/>
            <person name="Xu J."/>
            <person name="Dai X."/>
            <person name="Wang Y."/>
            <person name="Zheng X."/>
            <person name="Cao C."/>
            <person name="Yi Q."/>
            <person name="Zhu Y."/>
            <person name="Wang L."/>
            <person name="Dong Z."/>
            <person name="Huang Y."/>
            <person name="Huang L."/>
            <person name="Du W."/>
        </authorList>
    </citation>
    <scope>NUCLEOTIDE SEQUENCE [LARGE SCALE GENOMIC DNA]</scope>
    <source>
        <strain evidence="10">Z-D3-2</strain>
    </source>
</reference>
<dbReference type="PROSITE" id="PS51007">
    <property type="entry name" value="CYTC"/>
    <property type="match status" value="1"/>
</dbReference>
<evidence type="ECO:0000259" key="9">
    <source>
        <dbReference type="PROSITE" id="PS51007"/>
    </source>
</evidence>
<keyword evidence="3 6" id="KW-0479">Metal-binding</keyword>
<dbReference type="InterPro" id="IPR009056">
    <property type="entry name" value="Cyt_c-like_dom"/>
</dbReference>
<dbReference type="InterPro" id="IPR036909">
    <property type="entry name" value="Cyt_c-like_dom_sf"/>
</dbReference>
<gene>
    <name evidence="10" type="ORF">C9940_00890</name>
</gene>
<feature type="domain" description="Cytochrome c" evidence="9">
    <location>
        <begin position="63"/>
        <end position="141"/>
    </location>
</feature>
<keyword evidence="2 6" id="KW-0349">Heme</keyword>
<organism evidence="10">
    <name type="scientific">Pseudidiomarina aestuarii</name>
    <dbReference type="NCBI Taxonomy" id="624146"/>
    <lineage>
        <taxon>Bacteria</taxon>
        <taxon>Pseudomonadati</taxon>
        <taxon>Pseudomonadota</taxon>
        <taxon>Gammaproteobacteria</taxon>
        <taxon>Alteromonadales</taxon>
        <taxon>Idiomarinaceae</taxon>
        <taxon>Pseudidiomarina</taxon>
    </lineage>
</organism>
<evidence type="ECO:0000256" key="1">
    <source>
        <dbReference type="ARBA" id="ARBA00022448"/>
    </source>
</evidence>
<feature type="compositionally biased region" description="Basic and acidic residues" evidence="7">
    <location>
        <begin position="34"/>
        <end position="46"/>
    </location>
</feature>
<evidence type="ECO:0000256" key="4">
    <source>
        <dbReference type="ARBA" id="ARBA00022982"/>
    </source>
</evidence>
<dbReference type="GO" id="GO:0005506">
    <property type="term" value="F:iron ion binding"/>
    <property type="evidence" value="ECO:0007669"/>
    <property type="project" value="InterPro"/>
</dbReference>
<keyword evidence="5 6" id="KW-0408">Iron</keyword>
<name>A0A2T4CYX2_9GAMM</name>
<feature type="signal peptide" evidence="8">
    <location>
        <begin position="1"/>
        <end position="30"/>
    </location>
</feature>
<evidence type="ECO:0000256" key="3">
    <source>
        <dbReference type="ARBA" id="ARBA00022723"/>
    </source>
</evidence>
<feature type="region of interest" description="Disordered" evidence="7">
    <location>
        <begin position="34"/>
        <end position="60"/>
    </location>
</feature>
<keyword evidence="1" id="KW-0813">Transport</keyword>
<dbReference type="GO" id="GO:0020037">
    <property type="term" value="F:heme binding"/>
    <property type="evidence" value="ECO:0007669"/>
    <property type="project" value="InterPro"/>
</dbReference>